<dbReference type="InterPro" id="IPR002347">
    <property type="entry name" value="SDR_fam"/>
</dbReference>
<dbReference type="Gene3D" id="3.40.50.720">
    <property type="entry name" value="NAD(P)-binding Rossmann-like Domain"/>
    <property type="match status" value="2"/>
</dbReference>
<dbReference type="PRINTS" id="PR00081">
    <property type="entry name" value="GDHRDH"/>
</dbReference>
<dbReference type="EMBL" id="JAHUZN010000009">
    <property type="protein sequence ID" value="KAG8483824.1"/>
    <property type="molecule type" value="Genomic_DNA"/>
</dbReference>
<name>A0A8J5YEY0_9ROSI</name>
<comment type="caution">
    <text evidence="3">The sequence shown here is derived from an EMBL/GenBank/DDBJ whole genome shotgun (WGS) entry which is preliminary data.</text>
</comment>
<evidence type="ECO:0000256" key="1">
    <source>
        <dbReference type="ARBA" id="ARBA00006484"/>
    </source>
</evidence>
<dbReference type="GO" id="GO:0016491">
    <property type="term" value="F:oxidoreductase activity"/>
    <property type="evidence" value="ECO:0007669"/>
    <property type="project" value="UniProtKB-KW"/>
</dbReference>
<organism evidence="3 4">
    <name type="scientific">Gossypium anomalum</name>
    <dbReference type="NCBI Taxonomy" id="47600"/>
    <lineage>
        <taxon>Eukaryota</taxon>
        <taxon>Viridiplantae</taxon>
        <taxon>Streptophyta</taxon>
        <taxon>Embryophyta</taxon>
        <taxon>Tracheophyta</taxon>
        <taxon>Spermatophyta</taxon>
        <taxon>Magnoliopsida</taxon>
        <taxon>eudicotyledons</taxon>
        <taxon>Gunneridae</taxon>
        <taxon>Pentapetalae</taxon>
        <taxon>rosids</taxon>
        <taxon>malvids</taxon>
        <taxon>Malvales</taxon>
        <taxon>Malvaceae</taxon>
        <taxon>Malvoideae</taxon>
        <taxon>Gossypium</taxon>
    </lineage>
</organism>
<proteinExistence type="inferred from homology"/>
<dbReference type="AlphaFoldDB" id="A0A8J5YEY0"/>
<dbReference type="Proteomes" id="UP000701853">
    <property type="component" value="Chromosome 9"/>
</dbReference>
<dbReference type="Pfam" id="PF13561">
    <property type="entry name" value="adh_short_C2"/>
    <property type="match status" value="2"/>
</dbReference>
<accession>A0A8J5YEY0</accession>
<dbReference type="OrthoDB" id="294295at2759"/>
<dbReference type="InterPro" id="IPR020904">
    <property type="entry name" value="Sc_DH/Rdtase_CS"/>
</dbReference>
<keyword evidence="2" id="KW-0560">Oxidoreductase</keyword>
<evidence type="ECO:0000313" key="4">
    <source>
        <dbReference type="Proteomes" id="UP000701853"/>
    </source>
</evidence>
<dbReference type="SUPFAM" id="SSF51735">
    <property type="entry name" value="NAD(P)-binding Rossmann-fold domains"/>
    <property type="match status" value="2"/>
</dbReference>
<keyword evidence="4" id="KW-1185">Reference proteome</keyword>
<comment type="similarity">
    <text evidence="1">Belongs to the short-chain dehydrogenases/reductases (SDR) family.</text>
</comment>
<evidence type="ECO:0000256" key="2">
    <source>
        <dbReference type="ARBA" id="ARBA00023002"/>
    </source>
</evidence>
<reference evidence="3 4" key="1">
    <citation type="journal article" date="2021" name="bioRxiv">
        <title>The Gossypium anomalum genome as a resource for cotton improvement and evolutionary analysis of hybrid incompatibility.</title>
        <authorList>
            <person name="Grover C.E."/>
            <person name="Yuan D."/>
            <person name="Arick M.A."/>
            <person name="Miller E.R."/>
            <person name="Hu G."/>
            <person name="Peterson D.G."/>
            <person name="Wendel J.F."/>
            <person name="Udall J.A."/>
        </authorList>
    </citation>
    <scope>NUCLEOTIDE SEQUENCE [LARGE SCALE GENOMIC DNA]</scope>
    <source>
        <strain evidence="3">JFW-Udall</strain>
        <tissue evidence="3">Leaf</tissue>
    </source>
</reference>
<evidence type="ECO:0008006" key="5">
    <source>
        <dbReference type="Google" id="ProtNLM"/>
    </source>
</evidence>
<dbReference type="InterPro" id="IPR036291">
    <property type="entry name" value="NAD(P)-bd_dom_sf"/>
</dbReference>
<dbReference type="PRINTS" id="PR00080">
    <property type="entry name" value="SDRFAMILY"/>
</dbReference>
<evidence type="ECO:0000313" key="3">
    <source>
        <dbReference type="EMBL" id="KAG8483824.1"/>
    </source>
</evidence>
<dbReference type="FunFam" id="3.40.50.720:FF:000084">
    <property type="entry name" value="Short-chain dehydrogenase reductase"/>
    <property type="match status" value="2"/>
</dbReference>
<dbReference type="PANTHER" id="PTHR43180:SF37">
    <property type="entry name" value="TROPINONE REDUCTASE-LIKE 2"/>
    <property type="match status" value="1"/>
</dbReference>
<dbReference type="PROSITE" id="PS00061">
    <property type="entry name" value="ADH_SHORT"/>
    <property type="match status" value="1"/>
</dbReference>
<protein>
    <recommendedName>
        <fullName evidence="5">Tropinone reductase-like 1</fullName>
    </recommendedName>
</protein>
<sequence length="737" mass="78372">MSQKRLEGKVAIITGGASGIGASAVHVFHENGAKVVIGDIQDCKGQALANQLGENVAFIHCDVSNEDDICNLIDTTISKHGKLDIMYNNAGIMDRPTSGGILDAKKSDLEKMFQVNTIGAFLGAKHAARVMIPQRKGCILFTASACTSIAGLASHTYAATKYGILGLAKNLTPDLGQYGIRVNCISPYGVVTGLPGITEEQRSIVELKLSNMGNLKGEILKPECVAKAALYLASEEANYVSGVNLLVDGGYSAVNPTMFKRMPGFGQDHFNKKFPENKQKEKLVNKVKSLHNGRIDNAETSIQNKVEPTHIIRFITSQALPDSSPAIAVQALAVKSTVQDACIVMHYVEFPVLADCGVSEVADIIFDRHITVNVASTFAQLCGKGFSFVVLDISVDHLGTVLMEKACCTCSNAACPSSTESPRPQKDTDRVILSTADHGRISKLQRTTKGPKQQTYSETKRVDMSSVASLISPLKRLAGKVAIITGGASGIGASTACLFHENGAKVVIADIQDNKGEALAKKLGESACYIHCDVTNEDDIRNLTDTAISKHGKLDIMHNNAGILDRTLSTILDMTKSEIDQVIGVNLVGALLGAKHAARVMSPQRKGCILFTASACTAIAGLPSGNAYAVSKHGVLGLTKNLAAELGHYGIRVNCISPYGVATPMIAPNETEMRNMEQSLTAMGNLKGEILKPEGLAYAALYLASDEANYVSGLNLVLDGGFSIVNPTIMKAFNLIH</sequence>
<gene>
    <name evidence="3" type="ORF">CXB51_022595</name>
</gene>
<dbReference type="PANTHER" id="PTHR43180">
    <property type="entry name" value="3-OXOACYL-(ACYL-CARRIER-PROTEIN) REDUCTASE (AFU_ORTHOLOGUE AFUA_6G11210)"/>
    <property type="match status" value="1"/>
</dbReference>